<gene>
    <name evidence="2" type="ORF">GGQ64_002595</name>
</gene>
<feature type="compositionally biased region" description="Basic and acidic residues" evidence="1">
    <location>
        <begin position="58"/>
        <end position="77"/>
    </location>
</feature>
<dbReference type="RefSeq" id="WP_183804756.1">
    <property type="nucleotide sequence ID" value="NZ_JACIEE010000005.1"/>
</dbReference>
<name>A0A7W6GKZ0_9HYPH</name>
<feature type="region of interest" description="Disordered" evidence="1">
    <location>
        <begin position="53"/>
        <end position="77"/>
    </location>
</feature>
<accession>A0A7W6GKZ0</accession>
<dbReference type="Proteomes" id="UP000574761">
    <property type="component" value="Unassembled WGS sequence"/>
</dbReference>
<proteinExistence type="predicted"/>
<organism evidence="2 3">
    <name type="scientific">Mycoplana azooxidifex</name>
    <dbReference type="NCBI Taxonomy" id="1636188"/>
    <lineage>
        <taxon>Bacteria</taxon>
        <taxon>Pseudomonadati</taxon>
        <taxon>Pseudomonadota</taxon>
        <taxon>Alphaproteobacteria</taxon>
        <taxon>Hyphomicrobiales</taxon>
        <taxon>Rhizobiaceae</taxon>
        <taxon>Mycoplana</taxon>
    </lineage>
</organism>
<protein>
    <submittedName>
        <fullName evidence="2">Uncharacterized protein</fullName>
    </submittedName>
</protein>
<dbReference type="EMBL" id="JACIEE010000005">
    <property type="protein sequence ID" value="MBB3977389.1"/>
    <property type="molecule type" value="Genomic_DNA"/>
</dbReference>
<evidence type="ECO:0000256" key="1">
    <source>
        <dbReference type="SAM" id="MobiDB-lite"/>
    </source>
</evidence>
<evidence type="ECO:0000313" key="2">
    <source>
        <dbReference type="EMBL" id="MBB3977389.1"/>
    </source>
</evidence>
<keyword evidence="3" id="KW-1185">Reference proteome</keyword>
<reference evidence="2 3" key="1">
    <citation type="submission" date="2020-08" db="EMBL/GenBank/DDBJ databases">
        <title>Genomic Encyclopedia of Type Strains, Phase IV (KMG-IV): sequencing the most valuable type-strain genomes for metagenomic binning, comparative biology and taxonomic classification.</title>
        <authorList>
            <person name="Goeker M."/>
        </authorList>
    </citation>
    <scope>NUCLEOTIDE SEQUENCE [LARGE SCALE GENOMIC DNA]</scope>
    <source>
        <strain evidence="2 3">DSM 100211</strain>
    </source>
</reference>
<dbReference type="AlphaFoldDB" id="A0A7W6GKZ0"/>
<evidence type="ECO:0000313" key="3">
    <source>
        <dbReference type="Proteomes" id="UP000574761"/>
    </source>
</evidence>
<comment type="caution">
    <text evidence="2">The sequence shown here is derived from an EMBL/GenBank/DDBJ whole genome shotgun (WGS) entry which is preliminary data.</text>
</comment>
<sequence>MSAPERLSCADMAEDIRRMAASKADWLETFSNGPKKRPDYEIQTQRKHLGVLQQAAEDYQRAAERPDAPEIRMRPDR</sequence>